<sequence length="164" mass="17850">MTNQGSVISVLTSQAGKIRLMGGTEIEVKFSFYRYQEADCGIAGRKSAGGCCRVSSNSDVLAKIFEAGLPVMLISENVEAKIRMTSPYSFQALGPVLTRGNCAAHHDEANPTNGRGSVIPMPLYRRTTDGAYRWEREGRGGRVEVVVRQVLSGAARMQRLRPAK</sequence>
<organism evidence="1 2">
    <name type="scientific">Acidicapsa dinghuensis</name>
    <dbReference type="NCBI Taxonomy" id="2218256"/>
    <lineage>
        <taxon>Bacteria</taxon>
        <taxon>Pseudomonadati</taxon>
        <taxon>Acidobacteriota</taxon>
        <taxon>Terriglobia</taxon>
        <taxon>Terriglobales</taxon>
        <taxon>Acidobacteriaceae</taxon>
        <taxon>Acidicapsa</taxon>
    </lineage>
</organism>
<accession>A0ABW1EBP9</accession>
<dbReference type="EMBL" id="JBHSPH010000001">
    <property type="protein sequence ID" value="MFC5861257.1"/>
    <property type="molecule type" value="Genomic_DNA"/>
</dbReference>
<name>A0ABW1EBP9_9BACT</name>
<proteinExistence type="predicted"/>
<comment type="caution">
    <text evidence="1">The sequence shown here is derived from an EMBL/GenBank/DDBJ whole genome shotgun (WGS) entry which is preliminary data.</text>
</comment>
<evidence type="ECO:0000313" key="2">
    <source>
        <dbReference type="Proteomes" id="UP001596091"/>
    </source>
</evidence>
<protein>
    <submittedName>
        <fullName evidence="1">Uncharacterized protein</fullName>
    </submittedName>
</protein>
<reference evidence="2" key="1">
    <citation type="journal article" date="2019" name="Int. J. Syst. Evol. Microbiol.">
        <title>The Global Catalogue of Microorganisms (GCM) 10K type strain sequencing project: providing services to taxonomists for standard genome sequencing and annotation.</title>
        <authorList>
            <consortium name="The Broad Institute Genomics Platform"/>
            <consortium name="The Broad Institute Genome Sequencing Center for Infectious Disease"/>
            <person name="Wu L."/>
            <person name="Ma J."/>
        </authorList>
    </citation>
    <scope>NUCLEOTIDE SEQUENCE [LARGE SCALE GENOMIC DNA]</scope>
    <source>
        <strain evidence="2">JCM 4087</strain>
    </source>
</reference>
<keyword evidence="2" id="KW-1185">Reference proteome</keyword>
<dbReference type="RefSeq" id="WP_263334078.1">
    <property type="nucleotide sequence ID" value="NZ_JAGSYH010000002.1"/>
</dbReference>
<dbReference type="Proteomes" id="UP001596091">
    <property type="component" value="Unassembled WGS sequence"/>
</dbReference>
<gene>
    <name evidence="1" type="ORF">ACFPT7_03035</name>
</gene>
<evidence type="ECO:0000313" key="1">
    <source>
        <dbReference type="EMBL" id="MFC5861257.1"/>
    </source>
</evidence>